<dbReference type="GO" id="GO:0006528">
    <property type="term" value="P:asparagine metabolic process"/>
    <property type="evidence" value="ECO:0007669"/>
    <property type="project" value="TreeGrafter"/>
</dbReference>
<comment type="caution">
    <text evidence="4">The sequence shown here is derived from an EMBL/GenBank/DDBJ whole genome shotgun (WGS) entry which is preliminary data.</text>
</comment>
<dbReference type="STRING" id="1121326.CLMAG_28790"/>
<evidence type="ECO:0000256" key="2">
    <source>
        <dbReference type="ARBA" id="ARBA00022801"/>
    </source>
</evidence>
<organism evidence="4 5">
    <name type="scientific">Clostridium magnum DSM 2767</name>
    <dbReference type="NCBI Taxonomy" id="1121326"/>
    <lineage>
        <taxon>Bacteria</taxon>
        <taxon>Bacillati</taxon>
        <taxon>Bacillota</taxon>
        <taxon>Clostridia</taxon>
        <taxon>Eubacteriales</taxon>
        <taxon>Clostridiaceae</taxon>
        <taxon>Clostridium</taxon>
    </lineage>
</organism>
<dbReference type="InterPro" id="IPR045254">
    <property type="entry name" value="Nit1/2_C-N_Hydrolase"/>
</dbReference>
<dbReference type="GO" id="GO:0050152">
    <property type="term" value="F:omega-amidase activity"/>
    <property type="evidence" value="ECO:0007669"/>
    <property type="project" value="TreeGrafter"/>
</dbReference>
<dbReference type="RefSeq" id="WP_066623304.1">
    <property type="nucleotide sequence ID" value="NZ_FQXL01000016.1"/>
</dbReference>
<feature type="domain" description="CN hydrolase" evidence="3">
    <location>
        <begin position="4"/>
        <end position="251"/>
    </location>
</feature>
<accession>A0A162SE47</accession>
<dbReference type="AlphaFoldDB" id="A0A162SE47"/>
<name>A0A162SE47_9CLOT</name>
<dbReference type="PANTHER" id="PTHR23088:SF30">
    <property type="entry name" value="OMEGA-AMIDASE NIT2"/>
    <property type="match status" value="1"/>
</dbReference>
<gene>
    <name evidence="4" type="ORF">CLMAG_28790</name>
</gene>
<proteinExistence type="inferred from homology"/>
<comment type="similarity">
    <text evidence="1">Belongs to the carbon-nitrogen hydrolase superfamily. NIT1/NIT2 family.</text>
</comment>
<dbReference type="SUPFAM" id="SSF56317">
    <property type="entry name" value="Carbon-nitrogen hydrolase"/>
    <property type="match status" value="1"/>
</dbReference>
<keyword evidence="2 4" id="KW-0378">Hydrolase</keyword>
<dbReference type="OrthoDB" id="9811121at2"/>
<dbReference type="GO" id="GO:0006541">
    <property type="term" value="P:glutamine metabolic process"/>
    <property type="evidence" value="ECO:0007669"/>
    <property type="project" value="TreeGrafter"/>
</dbReference>
<keyword evidence="5" id="KW-1185">Reference proteome</keyword>
<evidence type="ECO:0000256" key="1">
    <source>
        <dbReference type="ARBA" id="ARBA00010613"/>
    </source>
</evidence>
<evidence type="ECO:0000313" key="5">
    <source>
        <dbReference type="Proteomes" id="UP000076603"/>
    </source>
</evidence>
<dbReference type="EC" id="3.5.1.111" evidence="4"/>
<dbReference type="PATRIC" id="fig|1121326.3.peg.2897"/>
<evidence type="ECO:0000313" key="4">
    <source>
        <dbReference type="EMBL" id="KZL91121.1"/>
    </source>
</evidence>
<dbReference type="Proteomes" id="UP000076603">
    <property type="component" value="Unassembled WGS sequence"/>
</dbReference>
<dbReference type="GO" id="GO:0106008">
    <property type="term" value="F:2-oxoglutaramate amidase activity"/>
    <property type="evidence" value="ECO:0007669"/>
    <property type="project" value="UniProtKB-EC"/>
</dbReference>
<dbReference type="Pfam" id="PF00795">
    <property type="entry name" value="CN_hydrolase"/>
    <property type="match status" value="1"/>
</dbReference>
<dbReference type="EMBL" id="LWAE01000003">
    <property type="protein sequence ID" value="KZL91121.1"/>
    <property type="molecule type" value="Genomic_DNA"/>
</dbReference>
<dbReference type="InterPro" id="IPR003010">
    <property type="entry name" value="C-N_Hydrolase"/>
</dbReference>
<protein>
    <submittedName>
        <fullName evidence="4">2-oxoglutaramate amidase</fullName>
        <ecNumber evidence="4">3.5.1.111</ecNumber>
    </submittedName>
</protein>
<dbReference type="InterPro" id="IPR001110">
    <property type="entry name" value="UPF0012_CS"/>
</dbReference>
<dbReference type="PROSITE" id="PS01227">
    <property type="entry name" value="UPF0012"/>
    <property type="match status" value="1"/>
</dbReference>
<dbReference type="GO" id="GO:0006107">
    <property type="term" value="P:oxaloacetate metabolic process"/>
    <property type="evidence" value="ECO:0007669"/>
    <property type="project" value="TreeGrafter"/>
</dbReference>
<reference evidence="4 5" key="1">
    <citation type="submission" date="2016-04" db="EMBL/GenBank/DDBJ databases">
        <title>Genome sequence of Clostridium magnum DSM 2767.</title>
        <authorList>
            <person name="Poehlein A."/>
            <person name="Uhlig R."/>
            <person name="Fischer R."/>
            <person name="Bahl H."/>
            <person name="Daniel R."/>
        </authorList>
    </citation>
    <scope>NUCLEOTIDE SEQUENCE [LARGE SCALE GENOMIC DNA]</scope>
    <source>
        <strain evidence="4 5">DSM 2767</strain>
    </source>
</reference>
<dbReference type="PANTHER" id="PTHR23088">
    <property type="entry name" value="NITRILASE-RELATED"/>
    <property type="match status" value="1"/>
</dbReference>
<dbReference type="InterPro" id="IPR036526">
    <property type="entry name" value="C-N_Hydrolase_sf"/>
</dbReference>
<dbReference type="PROSITE" id="PS50263">
    <property type="entry name" value="CN_HYDROLASE"/>
    <property type="match status" value="1"/>
</dbReference>
<dbReference type="Gene3D" id="3.60.110.10">
    <property type="entry name" value="Carbon-nitrogen hydrolase"/>
    <property type="match status" value="1"/>
</dbReference>
<evidence type="ECO:0000259" key="3">
    <source>
        <dbReference type="PROSITE" id="PS50263"/>
    </source>
</evidence>
<dbReference type="CDD" id="cd07572">
    <property type="entry name" value="nit"/>
    <property type="match status" value="1"/>
</dbReference>
<sequence>MNTLRIALCQMMVNQESKKTNIFKAKTMIYEAANKGADIIALPEMFNCPYNNKYFREYAETYPKGETINMLSCAAKEKKVFIIGGSIPELDEQGRVFNTSFIFDNKGILIGKHRKIHLFDIDIKNGVRFKESEVLTSGGEITMIDTPWGKVGVAICYDIRFPELTRIMALKGAKIVLMPAAFNMTTGPAHWELLFKSRALDNQIFVAGISPARNDNYSYVAYGNSLIADPWGSIISRLDEKEGILIQDIDLEHIDEIRESLPLLKHRRVDIYKLDTL</sequence>